<sequence length="207" mass="22494">MKKQVVLSGVLAVGLIAGGTAIFAASNTGTGTASTTGNSGVSSSSFNPDTMINFGEAKKAALKAAGNKGHIDDIDLERYNNKAFYDVEIEQGDKDVTVHIDAYTGKTLDVFTSNDDDNRYDDDRYEDDDDRYESEAIASVKLSAADAEKIAKKQLSNSKVVQIELDEDDNRLQYEVEVVNSKYEADVEIDANTGKVLSVDKDERDDD</sequence>
<comment type="caution">
    <text evidence="3">The sequence shown here is derived from an EMBL/GenBank/DDBJ whole genome shotgun (WGS) entry which is preliminary data.</text>
</comment>
<name>A0ABW5SUX7_9BACL</name>
<dbReference type="RefSeq" id="WP_090724868.1">
    <property type="nucleotide sequence ID" value="NZ_JBHUMJ010000011.1"/>
</dbReference>
<proteinExistence type="predicted"/>
<evidence type="ECO:0000313" key="3">
    <source>
        <dbReference type="EMBL" id="MFD2703443.1"/>
    </source>
</evidence>
<keyword evidence="1" id="KW-0732">Signal</keyword>
<feature type="chain" id="PRO_5045222607" evidence="1">
    <location>
        <begin position="25"/>
        <end position="207"/>
    </location>
</feature>
<dbReference type="Proteomes" id="UP001597540">
    <property type="component" value="Unassembled WGS sequence"/>
</dbReference>
<dbReference type="InterPro" id="IPR025711">
    <property type="entry name" value="PepSY"/>
</dbReference>
<dbReference type="Gene3D" id="3.10.450.40">
    <property type="match status" value="2"/>
</dbReference>
<evidence type="ECO:0000256" key="1">
    <source>
        <dbReference type="SAM" id="SignalP"/>
    </source>
</evidence>
<evidence type="ECO:0000259" key="2">
    <source>
        <dbReference type="Pfam" id="PF03413"/>
    </source>
</evidence>
<dbReference type="Pfam" id="PF03413">
    <property type="entry name" value="PepSY"/>
    <property type="match status" value="2"/>
</dbReference>
<evidence type="ECO:0000313" key="4">
    <source>
        <dbReference type="Proteomes" id="UP001597540"/>
    </source>
</evidence>
<gene>
    <name evidence="3" type="ORF">ACFSVM_23695</name>
</gene>
<accession>A0ABW5SUX7</accession>
<feature type="domain" description="PepSY" evidence="2">
    <location>
        <begin position="141"/>
        <end position="199"/>
    </location>
</feature>
<dbReference type="EMBL" id="JBHUMJ010000011">
    <property type="protein sequence ID" value="MFD2703443.1"/>
    <property type="molecule type" value="Genomic_DNA"/>
</dbReference>
<protein>
    <submittedName>
        <fullName evidence="3">PepSY domain-containing protein</fullName>
    </submittedName>
</protein>
<organism evidence="3 4">
    <name type="scientific">Paenibacillus shunpengii</name>
    <dbReference type="NCBI Taxonomy" id="2054424"/>
    <lineage>
        <taxon>Bacteria</taxon>
        <taxon>Bacillati</taxon>
        <taxon>Bacillota</taxon>
        <taxon>Bacilli</taxon>
        <taxon>Bacillales</taxon>
        <taxon>Paenibacillaceae</taxon>
        <taxon>Paenibacillus</taxon>
    </lineage>
</organism>
<reference evidence="4" key="1">
    <citation type="journal article" date="2019" name="Int. J. Syst. Evol. Microbiol.">
        <title>The Global Catalogue of Microorganisms (GCM) 10K type strain sequencing project: providing services to taxonomists for standard genome sequencing and annotation.</title>
        <authorList>
            <consortium name="The Broad Institute Genomics Platform"/>
            <consortium name="The Broad Institute Genome Sequencing Center for Infectious Disease"/>
            <person name="Wu L."/>
            <person name="Ma J."/>
        </authorList>
    </citation>
    <scope>NUCLEOTIDE SEQUENCE [LARGE SCALE GENOMIC DNA]</scope>
    <source>
        <strain evidence="4">KCTC 33849</strain>
    </source>
</reference>
<feature type="signal peptide" evidence="1">
    <location>
        <begin position="1"/>
        <end position="24"/>
    </location>
</feature>
<feature type="domain" description="PepSY" evidence="2">
    <location>
        <begin position="52"/>
        <end position="110"/>
    </location>
</feature>
<keyword evidence="4" id="KW-1185">Reference proteome</keyword>